<feature type="compositionally biased region" description="Basic and acidic residues" evidence="1">
    <location>
        <begin position="74"/>
        <end position="93"/>
    </location>
</feature>
<reference evidence="2 3" key="1">
    <citation type="submission" date="2018-03" db="EMBL/GenBank/DDBJ databases">
        <authorList>
            <person name="Guldener U."/>
        </authorList>
    </citation>
    <scope>NUCLEOTIDE SEQUENCE [LARGE SCALE GENOMIC DNA]</scope>
    <source>
        <strain evidence="2 3">NBRC100155</strain>
    </source>
</reference>
<sequence>MHRGDMRDSSTLKDLHAPKRGSPTQSQLRSHPGWLQGATSGFGHRGILFYNVKRMKDILAVFAEREAGYTAQHAIKDRKERRNSRDPATELHPRIRPSHHPARAS</sequence>
<feature type="region of interest" description="Disordered" evidence="1">
    <location>
        <begin position="69"/>
        <end position="105"/>
    </location>
</feature>
<evidence type="ECO:0000256" key="1">
    <source>
        <dbReference type="SAM" id="MobiDB-lite"/>
    </source>
</evidence>
<accession>A0A5C3DX96</accession>
<name>A0A5C3DX96_9BASI</name>
<protein>
    <submittedName>
        <fullName evidence="2">Uncharacterized protein</fullName>
    </submittedName>
</protein>
<proteinExistence type="predicted"/>
<gene>
    <name evidence="2" type="ORF">UTRI_00968</name>
</gene>
<feature type="compositionally biased region" description="Basic and acidic residues" evidence="1">
    <location>
        <begin position="1"/>
        <end position="17"/>
    </location>
</feature>
<organism evidence="2 3">
    <name type="scientific">Ustilago trichophora</name>
    <dbReference type="NCBI Taxonomy" id="86804"/>
    <lineage>
        <taxon>Eukaryota</taxon>
        <taxon>Fungi</taxon>
        <taxon>Dikarya</taxon>
        <taxon>Basidiomycota</taxon>
        <taxon>Ustilaginomycotina</taxon>
        <taxon>Ustilaginomycetes</taxon>
        <taxon>Ustilaginales</taxon>
        <taxon>Ustilaginaceae</taxon>
        <taxon>Ustilago</taxon>
    </lineage>
</organism>
<dbReference type="AlphaFoldDB" id="A0A5C3DX96"/>
<evidence type="ECO:0000313" key="2">
    <source>
        <dbReference type="EMBL" id="SPO22290.1"/>
    </source>
</evidence>
<dbReference type="Proteomes" id="UP000324022">
    <property type="component" value="Unassembled WGS sequence"/>
</dbReference>
<evidence type="ECO:0000313" key="3">
    <source>
        <dbReference type="Proteomes" id="UP000324022"/>
    </source>
</evidence>
<dbReference type="EMBL" id="OOIN01000004">
    <property type="protein sequence ID" value="SPO22290.1"/>
    <property type="molecule type" value="Genomic_DNA"/>
</dbReference>
<feature type="compositionally biased region" description="Basic residues" evidence="1">
    <location>
        <begin position="94"/>
        <end position="105"/>
    </location>
</feature>
<feature type="region of interest" description="Disordered" evidence="1">
    <location>
        <begin position="1"/>
        <end position="37"/>
    </location>
</feature>
<keyword evidence="3" id="KW-1185">Reference proteome</keyword>